<dbReference type="PANTHER" id="PTHR45024">
    <property type="entry name" value="DEHYDROGENASES, SHORT CHAIN"/>
    <property type="match status" value="1"/>
</dbReference>
<dbReference type="Proteomes" id="UP001595859">
    <property type="component" value="Unassembled WGS sequence"/>
</dbReference>
<keyword evidence="2" id="KW-0560">Oxidoreductase</keyword>
<protein>
    <submittedName>
        <fullName evidence="5">SDR family NAD(P)-dependent oxidoreductase</fullName>
    </submittedName>
</protein>
<evidence type="ECO:0000256" key="3">
    <source>
        <dbReference type="RuleBase" id="RU000363"/>
    </source>
</evidence>
<keyword evidence="6" id="KW-1185">Reference proteome</keyword>
<comment type="similarity">
    <text evidence="1 3">Belongs to the short-chain dehydrogenases/reductases (SDR) family.</text>
</comment>
<dbReference type="InterPro" id="IPR051687">
    <property type="entry name" value="Peroxisomal_Beta-Oxidation"/>
</dbReference>
<reference evidence="6" key="1">
    <citation type="journal article" date="2019" name="Int. J. Syst. Evol. Microbiol.">
        <title>The Global Catalogue of Microorganisms (GCM) 10K type strain sequencing project: providing services to taxonomists for standard genome sequencing and annotation.</title>
        <authorList>
            <consortium name="The Broad Institute Genomics Platform"/>
            <consortium name="The Broad Institute Genome Sequencing Center for Infectious Disease"/>
            <person name="Wu L."/>
            <person name="Ma J."/>
        </authorList>
    </citation>
    <scope>NUCLEOTIDE SEQUENCE [LARGE SCALE GENOMIC DNA]</scope>
    <source>
        <strain evidence="6">ZS-22-S1</strain>
    </source>
</reference>
<evidence type="ECO:0000313" key="6">
    <source>
        <dbReference type="Proteomes" id="UP001595859"/>
    </source>
</evidence>
<dbReference type="InterPro" id="IPR057326">
    <property type="entry name" value="KR_dom"/>
</dbReference>
<evidence type="ECO:0000256" key="1">
    <source>
        <dbReference type="ARBA" id="ARBA00006484"/>
    </source>
</evidence>
<gene>
    <name evidence="5" type="ORF">ACFPCV_13455</name>
</gene>
<dbReference type="SUPFAM" id="SSF51735">
    <property type="entry name" value="NAD(P)-binding Rossmann-fold domains"/>
    <property type="match status" value="1"/>
</dbReference>
<proteinExistence type="inferred from homology"/>
<dbReference type="InterPro" id="IPR036291">
    <property type="entry name" value="NAD(P)-bd_dom_sf"/>
</dbReference>
<evidence type="ECO:0000313" key="5">
    <source>
        <dbReference type="EMBL" id="MFC4854514.1"/>
    </source>
</evidence>
<dbReference type="PANTHER" id="PTHR45024:SF2">
    <property type="entry name" value="SCP2 DOMAIN-CONTAINING PROTEIN"/>
    <property type="match status" value="1"/>
</dbReference>
<dbReference type="RefSeq" id="WP_378056450.1">
    <property type="nucleotide sequence ID" value="NZ_JBHSIS010000006.1"/>
</dbReference>
<evidence type="ECO:0000259" key="4">
    <source>
        <dbReference type="SMART" id="SM00822"/>
    </source>
</evidence>
<evidence type="ECO:0000256" key="2">
    <source>
        <dbReference type="ARBA" id="ARBA00023002"/>
    </source>
</evidence>
<dbReference type="EMBL" id="JBHSIS010000006">
    <property type="protein sequence ID" value="MFC4854514.1"/>
    <property type="molecule type" value="Genomic_DNA"/>
</dbReference>
<dbReference type="SMART" id="SM00822">
    <property type="entry name" value="PKS_KR"/>
    <property type="match status" value="1"/>
</dbReference>
<sequence length="263" mass="27493">MICADRVVAITGAARGIGLAHAEEFRRQGAHVVVNDVDGGDHTTDVSTWDGAKSLVDLAVSRHGRLDVLVNNAGVVRDRMLVSTSEQEWDDVVRVHLKAHFLTMRHAAEHWRARSKAGEAVSARVINTSSGAGLFGSVGQANYSAAKAGIVGLTLVAAAELARYGVTVNAIAPSARTRMTEDLFPGLPGPEDIAPLVVWLGSTASAGVTGRVFEVAAGKITVVGGHQRVATVDRGSRWPAEEVGAAVAELIARTPPEVPVYGA</sequence>
<dbReference type="PRINTS" id="PR00080">
    <property type="entry name" value="SDRFAMILY"/>
</dbReference>
<organism evidence="5 6">
    <name type="scientific">Actinophytocola glycyrrhizae</name>
    <dbReference type="NCBI Taxonomy" id="2044873"/>
    <lineage>
        <taxon>Bacteria</taxon>
        <taxon>Bacillati</taxon>
        <taxon>Actinomycetota</taxon>
        <taxon>Actinomycetes</taxon>
        <taxon>Pseudonocardiales</taxon>
        <taxon>Pseudonocardiaceae</taxon>
    </lineage>
</organism>
<dbReference type="InterPro" id="IPR002347">
    <property type="entry name" value="SDR_fam"/>
</dbReference>
<dbReference type="PRINTS" id="PR00081">
    <property type="entry name" value="GDHRDH"/>
</dbReference>
<comment type="caution">
    <text evidence="5">The sequence shown here is derived from an EMBL/GenBank/DDBJ whole genome shotgun (WGS) entry which is preliminary data.</text>
</comment>
<feature type="domain" description="Ketoreductase" evidence="4">
    <location>
        <begin position="6"/>
        <end position="174"/>
    </location>
</feature>
<accession>A0ABV9S4A4</accession>
<dbReference type="Pfam" id="PF00106">
    <property type="entry name" value="adh_short"/>
    <property type="match status" value="1"/>
</dbReference>
<dbReference type="InterPro" id="IPR020904">
    <property type="entry name" value="Sc_DH/Rdtase_CS"/>
</dbReference>
<dbReference type="Gene3D" id="3.40.50.720">
    <property type="entry name" value="NAD(P)-binding Rossmann-like Domain"/>
    <property type="match status" value="1"/>
</dbReference>
<dbReference type="PROSITE" id="PS00061">
    <property type="entry name" value="ADH_SHORT"/>
    <property type="match status" value="1"/>
</dbReference>
<name>A0ABV9S4A4_9PSEU</name>